<organism evidence="1">
    <name type="scientific">Rhizophora mucronata</name>
    <name type="common">Asiatic mangrove</name>
    <dbReference type="NCBI Taxonomy" id="61149"/>
    <lineage>
        <taxon>Eukaryota</taxon>
        <taxon>Viridiplantae</taxon>
        <taxon>Streptophyta</taxon>
        <taxon>Embryophyta</taxon>
        <taxon>Tracheophyta</taxon>
        <taxon>Spermatophyta</taxon>
        <taxon>Magnoliopsida</taxon>
        <taxon>eudicotyledons</taxon>
        <taxon>Gunneridae</taxon>
        <taxon>Pentapetalae</taxon>
        <taxon>rosids</taxon>
        <taxon>fabids</taxon>
        <taxon>Malpighiales</taxon>
        <taxon>Rhizophoraceae</taxon>
        <taxon>Rhizophora</taxon>
    </lineage>
</organism>
<accession>A0A2P2N8V9</accession>
<name>A0A2P2N8V9_RHIMU</name>
<sequence length="72" mass="7953">MEEGGAVERDTVSKYIISQRSSFSLISFSIVPCTAEAATIIMRHPLHPALTKSLVSLHQNLPFLKFTHLNTA</sequence>
<dbReference type="EMBL" id="GGEC01058433">
    <property type="protein sequence ID" value="MBX38917.1"/>
    <property type="molecule type" value="Transcribed_RNA"/>
</dbReference>
<dbReference type="AlphaFoldDB" id="A0A2P2N8V9"/>
<protein>
    <submittedName>
        <fullName evidence="1">Uncharacterized protein</fullName>
    </submittedName>
</protein>
<reference evidence="1" key="1">
    <citation type="submission" date="2018-02" db="EMBL/GenBank/DDBJ databases">
        <title>Rhizophora mucronata_Transcriptome.</title>
        <authorList>
            <person name="Meera S.P."/>
            <person name="Sreeshan A."/>
            <person name="Augustine A."/>
        </authorList>
    </citation>
    <scope>NUCLEOTIDE SEQUENCE</scope>
    <source>
        <tissue evidence="1">Leaf</tissue>
    </source>
</reference>
<proteinExistence type="predicted"/>
<evidence type="ECO:0000313" key="1">
    <source>
        <dbReference type="EMBL" id="MBX38917.1"/>
    </source>
</evidence>